<sequence length="716" mass="81246">MLASQVFASLNIASTRLAHQPSNSDSVPRSAKLCCAVRCQDLSVEPLELESKSGSENDADWREIEADFDPKRTRSKWISGIRVPRQRYIPVSKAQLLDAITSSFESQQESDEFLRFASCLDLILHAEHKSILEQLRTDYAILNSDESSRGGGYGDAAAAEISDSSDEEGFVNGVNSREDEASDEENNKPTTLFSYDLDLSFFLGLSAKNAKRDWSSDIAVATRFQRAFLKLLRDAQFEELSARDLLLTSALNTDYLLTLPIYVDWKKALESNAIIFRRGYGTEKQNGFLIVDKLDYLQSKLLQSIFFILAKPLGKFGLWINEALDRALQSQEDQVWLMRVIQWFKESMSQQSYSNLERQFDNQLEADELSGRVPPLWLAAQRAVPRYEGLLSPVGPRGRLFRRLLMWIGLLPATPDTSLEPENDDPSCELYLRPTFLSRISLGDIWKPATWETCGNNIWKILKTGVSILFSRSILQEPAFQELILLYSEESDQDGTKNKVIMPSLKLKIYENIPIPDLPVIFPHKKLSFRIIDTVRLDVASILGLLAFFVNYKFEDILSSPSAILLDIIAISALIIYVTRVALGYKQTWDRYQLLVNRTLYEKTLASGFGSVHFLLDASEQQQYKEAILAYAAASSQSTYQSFCIPSHNSIGNTCERFLFDKFKEKVEMPIYEAIETLRKLGLVIEVSFDGTFRLQALSCSMAYQALKQRWESLLS</sequence>
<evidence type="ECO:0000313" key="3">
    <source>
        <dbReference type="EMBL" id="KAK9122443.1"/>
    </source>
</evidence>
<keyword evidence="2" id="KW-0812">Transmembrane</keyword>
<reference evidence="3 4" key="1">
    <citation type="submission" date="2024-01" db="EMBL/GenBank/DDBJ databases">
        <title>Genome assemblies of Stephania.</title>
        <authorList>
            <person name="Yang L."/>
        </authorList>
    </citation>
    <scope>NUCLEOTIDE SEQUENCE [LARGE SCALE GENOMIC DNA]</scope>
    <source>
        <strain evidence="3">YNDBR</strain>
        <tissue evidence="3">Leaf</tissue>
    </source>
</reference>
<keyword evidence="2" id="KW-0472">Membrane</keyword>
<comment type="caution">
    <text evidence="3">The sequence shown here is derived from an EMBL/GenBank/DDBJ whole genome shotgun (WGS) entry which is preliminary data.</text>
</comment>
<keyword evidence="2" id="KW-1133">Transmembrane helix</keyword>
<feature type="transmembrane region" description="Helical" evidence="2">
    <location>
        <begin position="564"/>
        <end position="583"/>
    </location>
</feature>
<evidence type="ECO:0000256" key="1">
    <source>
        <dbReference type="SAM" id="MobiDB-lite"/>
    </source>
</evidence>
<dbReference type="AlphaFoldDB" id="A0AAP0IVB5"/>
<organism evidence="3 4">
    <name type="scientific">Stephania yunnanensis</name>
    <dbReference type="NCBI Taxonomy" id="152371"/>
    <lineage>
        <taxon>Eukaryota</taxon>
        <taxon>Viridiplantae</taxon>
        <taxon>Streptophyta</taxon>
        <taxon>Embryophyta</taxon>
        <taxon>Tracheophyta</taxon>
        <taxon>Spermatophyta</taxon>
        <taxon>Magnoliopsida</taxon>
        <taxon>Ranunculales</taxon>
        <taxon>Menispermaceae</taxon>
        <taxon>Menispermoideae</taxon>
        <taxon>Cissampelideae</taxon>
        <taxon>Stephania</taxon>
    </lineage>
</organism>
<dbReference type="EMBL" id="JBBNAF010000008">
    <property type="protein sequence ID" value="KAK9122443.1"/>
    <property type="molecule type" value="Genomic_DNA"/>
</dbReference>
<evidence type="ECO:0000256" key="2">
    <source>
        <dbReference type="SAM" id="Phobius"/>
    </source>
</evidence>
<dbReference type="PANTHER" id="PTHR33645:SF2">
    <property type="entry name" value="FAMILY PROTEIN, PUTATIVE (DUF3754)-RELATED"/>
    <property type="match status" value="1"/>
</dbReference>
<gene>
    <name evidence="3" type="ORF">Syun_020060</name>
</gene>
<protein>
    <submittedName>
        <fullName evidence="3">Uncharacterized protein</fullName>
    </submittedName>
</protein>
<accession>A0AAP0IVB5</accession>
<dbReference type="PANTHER" id="PTHR33645">
    <property type="entry name" value="AMINOPEPTIDASE (DUF3754)"/>
    <property type="match status" value="1"/>
</dbReference>
<dbReference type="Pfam" id="PF12576">
    <property type="entry name" value="DUF3754"/>
    <property type="match status" value="1"/>
</dbReference>
<name>A0AAP0IVB5_9MAGN</name>
<feature type="region of interest" description="Disordered" evidence="1">
    <location>
        <begin position="147"/>
        <end position="188"/>
    </location>
</feature>
<keyword evidence="4" id="KW-1185">Reference proteome</keyword>
<dbReference type="Proteomes" id="UP001420932">
    <property type="component" value="Unassembled WGS sequence"/>
</dbReference>
<proteinExistence type="predicted"/>
<dbReference type="InterPro" id="IPR022227">
    <property type="entry name" value="DUF3754"/>
</dbReference>
<evidence type="ECO:0000313" key="4">
    <source>
        <dbReference type="Proteomes" id="UP001420932"/>
    </source>
</evidence>